<dbReference type="InterPro" id="IPR036641">
    <property type="entry name" value="HPT_dom_sf"/>
</dbReference>
<keyword evidence="2" id="KW-0597">Phosphoprotein</keyword>
<accession>W4HJK7</accession>
<evidence type="ECO:0000313" key="4">
    <source>
        <dbReference type="EMBL" id="ETW12321.1"/>
    </source>
</evidence>
<dbReference type="STRING" id="1379903.ATO8_12251"/>
<gene>
    <name evidence="4" type="ORF">ATO8_12251</name>
</gene>
<keyword evidence="1" id="KW-0902">Two-component regulatory system</keyword>
<evidence type="ECO:0000256" key="1">
    <source>
        <dbReference type="ARBA" id="ARBA00023012"/>
    </source>
</evidence>
<dbReference type="GO" id="GO:0004672">
    <property type="term" value="F:protein kinase activity"/>
    <property type="evidence" value="ECO:0007669"/>
    <property type="project" value="UniProtKB-ARBA"/>
</dbReference>
<feature type="modified residue" description="Phosphohistidine" evidence="2">
    <location>
        <position position="49"/>
    </location>
</feature>
<dbReference type="Gene3D" id="1.20.120.160">
    <property type="entry name" value="HPT domain"/>
    <property type="match status" value="1"/>
</dbReference>
<dbReference type="SUPFAM" id="SSF47226">
    <property type="entry name" value="Histidine-containing phosphotransfer domain, HPT domain"/>
    <property type="match status" value="1"/>
</dbReference>
<dbReference type="Proteomes" id="UP000019063">
    <property type="component" value="Unassembled WGS sequence"/>
</dbReference>
<sequence length="107" mass="11246">MIDWDQVTQLRAEIGADEFEEVASLFLQEVATALDALDPAAPGLAEDLHFLKGAALNLGLAYFAALCAAGEKQAAKGERPVGLDCLGAVFRDSRAALRAGLKARFAA</sequence>
<keyword evidence="5" id="KW-1185">Reference proteome</keyword>
<dbReference type="EMBL" id="AQQW01000007">
    <property type="protein sequence ID" value="ETW12321.1"/>
    <property type="molecule type" value="Genomic_DNA"/>
</dbReference>
<feature type="domain" description="HPt" evidence="3">
    <location>
        <begin position="8"/>
        <end position="100"/>
    </location>
</feature>
<dbReference type="eggNOG" id="COG2198">
    <property type="taxonomic scope" value="Bacteria"/>
</dbReference>
<dbReference type="Pfam" id="PF01627">
    <property type="entry name" value="Hpt"/>
    <property type="match status" value="1"/>
</dbReference>
<dbReference type="AlphaFoldDB" id="W4HJK7"/>
<comment type="caution">
    <text evidence="4">The sequence shown here is derived from an EMBL/GenBank/DDBJ whole genome shotgun (WGS) entry which is preliminary data.</text>
</comment>
<dbReference type="GO" id="GO:0000160">
    <property type="term" value="P:phosphorelay signal transduction system"/>
    <property type="evidence" value="ECO:0007669"/>
    <property type="project" value="UniProtKB-KW"/>
</dbReference>
<proteinExistence type="predicted"/>
<evidence type="ECO:0000256" key="2">
    <source>
        <dbReference type="PROSITE-ProRule" id="PRU00110"/>
    </source>
</evidence>
<dbReference type="PROSITE" id="PS50894">
    <property type="entry name" value="HPT"/>
    <property type="match status" value="1"/>
</dbReference>
<evidence type="ECO:0000313" key="5">
    <source>
        <dbReference type="Proteomes" id="UP000019063"/>
    </source>
</evidence>
<evidence type="ECO:0000259" key="3">
    <source>
        <dbReference type="PROSITE" id="PS50894"/>
    </source>
</evidence>
<protein>
    <submittedName>
        <fullName evidence="4">Hpt domain-containing protein</fullName>
    </submittedName>
</protein>
<name>W4HJK7_9RHOB</name>
<reference evidence="4 5" key="1">
    <citation type="journal article" date="2014" name="Antonie Van Leeuwenhoek">
        <title>Roseivivax atlanticus sp. nov., isolated from surface seawater of the Atlantic Ocean.</title>
        <authorList>
            <person name="Li G."/>
            <person name="Lai Q."/>
            <person name="Liu X."/>
            <person name="Sun F."/>
            <person name="Shao Z."/>
        </authorList>
    </citation>
    <scope>NUCLEOTIDE SEQUENCE [LARGE SCALE GENOMIC DNA]</scope>
    <source>
        <strain evidence="4 5">22II-s10s</strain>
    </source>
</reference>
<organism evidence="4 5">
    <name type="scientific">Roseivivax marinus</name>
    <dbReference type="NCBI Taxonomy" id="1379903"/>
    <lineage>
        <taxon>Bacteria</taxon>
        <taxon>Pseudomonadati</taxon>
        <taxon>Pseudomonadota</taxon>
        <taxon>Alphaproteobacteria</taxon>
        <taxon>Rhodobacterales</taxon>
        <taxon>Roseobacteraceae</taxon>
        <taxon>Roseivivax</taxon>
    </lineage>
</organism>
<dbReference type="InterPro" id="IPR008207">
    <property type="entry name" value="Sig_transdc_His_kin_Hpt_dom"/>
</dbReference>